<dbReference type="SUPFAM" id="SSF52047">
    <property type="entry name" value="RNI-like"/>
    <property type="match status" value="1"/>
</dbReference>
<reference evidence="4" key="2">
    <citation type="submission" date="2017-06" db="EMBL/GenBank/DDBJ databases">
        <title>WGS assembly of Brachypodium distachyon.</title>
        <authorList>
            <consortium name="The International Brachypodium Initiative"/>
            <person name="Lucas S."/>
            <person name="Harmon-Smith M."/>
            <person name="Lail K."/>
            <person name="Tice H."/>
            <person name="Grimwood J."/>
            <person name="Bruce D."/>
            <person name="Barry K."/>
            <person name="Shu S."/>
            <person name="Lindquist E."/>
            <person name="Wang M."/>
            <person name="Pitluck S."/>
            <person name="Vogel J.P."/>
            <person name="Garvin D.F."/>
            <person name="Mockler T.C."/>
            <person name="Schmutz J."/>
            <person name="Rokhsar D."/>
            <person name="Bevan M.W."/>
        </authorList>
    </citation>
    <scope>NUCLEOTIDE SEQUENCE</scope>
    <source>
        <strain evidence="4">Bd21</strain>
    </source>
</reference>
<dbReference type="InterPro" id="IPR006566">
    <property type="entry name" value="FBD"/>
</dbReference>
<reference evidence="5" key="3">
    <citation type="submission" date="2018-08" db="UniProtKB">
        <authorList>
            <consortium name="EnsemblPlants"/>
        </authorList>
    </citation>
    <scope>IDENTIFICATION</scope>
    <source>
        <strain evidence="5">cv. Bd21</strain>
    </source>
</reference>
<feature type="compositionally biased region" description="Low complexity" evidence="1">
    <location>
        <begin position="46"/>
        <end position="59"/>
    </location>
</feature>
<accession>A0A2K2DC36</accession>
<dbReference type="EMBL" id="CM000881">
    <property type="protein sequence ID" value="PNT71857.1"/>
    <property type="molecule type" value="Genomic_DNA"/>
</dbReference>
<dbReference type="Gramene" id="PNT71856">
    <property type="protein sequence ID" value="PNT71856"/>
    <property type="gene ID" value="BRADI_2g36497v3"/>
</dbReference>
<dbReference type="Proteomes" id="UP000008810">
    <property type="component" value="Chromosome 2"/>
</dbReference>
<dbReference type="EnsemblPlants" id="PNT71856">
    <property type="protein sequence ID" value="PNT71856"/>
    <property type="gene ID" value="BRADI_2g36497v3"/>
</dbReference>
<dbReference type="PANTHER" id="PTHR32141:SF45">
    <property type="entry name" value="OS07G0285200 PROTEIN"/>
    <property type="match status" value="1"/>
</dbReference>
<feature type="compositionally biased region" description="Basic residues" evidence="1">
    <location>
        <begin position="1"/>
        <end position="16"/>
    </location>
</feature>
<gene>
    <name evidence="5" type="primary">LOC100845380</name>
    <name evidence="4" type="ORF">BRADI_2g36497v3</name>
</gene>
<organism evidence="4">
    <name type="scientific">Brachypodium distachyon</name>
    <name type="common">Purple false brome</name>
    <name type="synonym">Trachynia distachya</name>
    <dbReference type="NCBI Taxonomy" id="15368"/>
    <lineage>
        <taxon>Eukaryota</taxon>
        <taxon>Viridiplantae</taxon>
        <taxon>Streptophyta</taxon>
        <taxon>Embryophyta</taxon>
        <taxon>Tracheophyta</taxon>
        <taxon>Spermatophyta</taxon>
        <taxon>Magnoliopsida</taxon>
        <taxon>Liliopsida</taxon>
        <taxon>Poales</taxon>
        <taxon>Poaceae</taxon>
        <taxon>BOP clade</taxon>
        <taxon>Pooideae</taxon>
        <taxon>Stipodae</taxon>
        <taxon>Brachypodieae</taxon>
        <taxon>Brachypodium</taxon>
    </lineage>
</organism>
<dbReference type="Pfam" id="PF24758">
    <property type="entry name" value="LRR_At5g56370"/>
    <property type="match status" value="1"/>
</dbReference>
<keyword evidence="6" id="KW-1185">Reference proteome</keyword>
<evidence type="ECO:0000313" key="5">
    <source>
        <dbReference type="EnsemblPlants" id="PNT71856"/>
    </source>
</evidence>
<dbReference type="OrthoDB" id="584579at2759"/>
<reference evidence="4 5" key="1">
    <citation type="journal article" date="2010" name="Nature">
        <title>Genome sequencing and analysis of the model grass Brachypodium distachyon.</title>
        <authorList>
            <consortium name="International Brachypodium Initiative"/>
        </authorList>
    </citation>
    <scope>NUCLEOTIDE SEQUENCE [LARGE SCALE GENOMIC DNA]</scope>
    <source>
        <strain evidence="4">Bd21</strain>
        <strain evidence="5">cv. Bd21</strain>
    </source>
</reference>
<feature type="domain" description="F-box/LRR-repeat protein 15/At3g58940/PEG3-like LRR" evidence="3">
    <location>
        <begin position="135"/>
        <end position="355"/>
    </location>
</feature>
<dbReference type="ExpressionAtlas" id="A0A2K2DC36">
    <property type="expression patterns" value="baseline"/>
</dbReference>
<evidence type="ECO:0000256" key="1">
    <source>
        <dbReference type="SAM" id="MobiDB-lite"/>
    </source>
</evidence>
<dbReference type="Gramene" id="PNT71857">
    <property type="protein sequence ID" value="PNT71857"/>
    <property type="gene ID" value="BRADI_2g36497v3"/>
</dbReference>
<dbReference type="AlphaFoldDB" id="A0A2K2DC36"/>
<dbReference type="PANTHER" id="PTHR32141">
    <property type="match status" value="1"/>
</dbReference>
<evidence type="ECO:0000313" key="4">
    <source>
        <dbReference type="EMBL" id="PNT71856.1"/>
    </source>
</evidence>
<dbReference type="EMBL" id="CM000881">
    <property type="protein sequence ID" value="PNT71858.1"/>
    <property type="molecule type" value="Genomic_DNA"/>
</dbReference>
<feature type="region of interest" description="Disordered" evidence="1">
    <location>
        <begin position="1"/>
        <end position="92"/>
    </location>
</feature>
<evidence type="ECO:0000259" key="2">
    <source>
        <dbReference type="Pfam" id="PF08387"/>
    </source>
</evidence>
<sequence length="472" mass="53313">MSHTRRRRRRRRRRYPQPRGAPPVKPPGAGHGNGHGTPISSPMATSSAISLMPSSAPSSPCSPPRTAPARRRSPADGGPSGDPRLSISTPATISAPNDIKRFSIVSKILSDHPGPARRFHFAVIRLQNEEEAKQIDNWFRSRALANLQELDFTFGPLEFIYGVYRYYRLPSSVLRFASTLVMARITCCDFPNEIAHFPLLKQLTLRRVSISDIVFRGMISACHVLETLHLEEIHDACCLRITSSTLRSIGTCCLRKGELIIEDAPRLERLLLSVAGDETIRVIRIRAPKLEILGALSPCISEIKIANLVFQGMIPANLKTPIRTVKVLALRVSIPDLSAVLDVLRCFPCLEKLYVTWNKYLKMKMKNLRQYDPLDPIECLETHLKKVVFRFYQGNEEDSGFAKFFILNTKVLKEMIFGVREKVNKKWVAAQHRLLKVKNRASQDAQFEFRYGPSECFDTHDLSIADPFTALI</sequence>
<dbReference type="InterPro" id="IPR055411">
    <property type="entry name" value="LRR_FXL15/At3g58940/PEG3-like"/>
</dbReference>
<dbReference type="Gene3D" id="3.80.10.10">
    <property type="entry name" value="Ribonuclease Inhibitor"/>
    <property type="match status" value="1"/>
</dbReference>
<protein>
    <submittedName>
        <fullName evidence="4 5">Uncharacterized protein</fullName>
    </submittedName>
</protein>
<evidence type="ECO:0000313" key="6">
    <source>
        <dbReference type="Proteomes" id="UP000008810"/>
    </source>
</evidence>
<dbReference type="InterPro" id="IPR055302">
    <property type="entry name" value="F-box_dom-containing"/>
</dbReference>
<proteinExistence type="predicted"/>
<name>A0A2K2DC36_BRADI</name>
<feature type="domain" description="FBD" evidence="2">
    <location>
        <begin position="373"/>
        <end position="417"/>
    </location>
</feature>
<dbReference type="EnsemblPlants" id="PNT71857">
    <property type="protein sequence ID" value="PNT71857"/>
    <property type="gene ID" value="BRADI_2g36497v3"/>
</dbReference>
<dbReference type="EMBL" id="CM000881">
    <property type="protein sequence ID" value="PNT71856.1"/>
    <property type="molecule type" value="Genomic_DNA"/>
</dbReference>
<dbReference type="EnsemblPlants" id="PNT71858">
    <property type="protein sequence ID" value="PNT71858"/>
    <property type="gene ID" value="BRADI_2g36497v3"/>
</dbReference>
<dbReference type="Gramene" id="PNT71858">
    <property type="protein sequence ID" value="PNT71858"/>
    <property type="gene ID" value="BRADI_2g36497v3"/>
</dbReference>
<dbReference type="InterPro" id="IPR032675">
    <property type="entry name" value="LRR_dom_sf"/>
</dbReference>
<evidence type="ECO:0000259" key="3">
    <source>
        <dbReference type="Pfam" id="PF24758"/>
    </source>
</evidence>
<dbReference type="Pfam" id="PF08387">
    <property type="entry name" value="FBD"/>
    <property type="match status" value="1"/>
</dbReference>